<comment type="caution">
    <text evidence="3">The sequence shown here is derived from an EMBL/GenBank/DDBJ whole genome shotgun (WGS) entry which is preliminary data.</text>
</comment>
<feature type="compositionally biased region" description="Basic and acidic residues" evidence="1">
    <location>
        <begin position="106"/>
        <end position="115"/>
    </location>
</feature>
<keyword evidence="4" id="KW-1185">Reference proteome</keyword>
<evidence type="ECO:0000256" key="2">
    <source>
        <dbReference type="SAM" id="Phobius"/>
    </source>
</evidence>
<organism evidence="3 4">
    <name type="scientific">Trichoderma cornu-damae</name>
    <dbReference type="NCBI Taxonomy" id="654480"/>
    <lineage>
        <taxon>Eukaryota</taxon>
        <taxon>Fungi</taxon>
        <taxon>Dikarya</taxon>
        <taxon>Ascomycota</taxon>
        <taxon>Pezizomycotina</taxon>
        <taxon>Sordariomycetes</taxon>
        <taxon>Hypocreomycetidae</taxon>
        <taxon>Hypocreales</taxon>
        <taxon>Hypocreaceae</taxon>
        <taxon>Trichoderma</taxon>
    </lineage>
</organism>
<evidence type="ECO:0000313" key="4">
    <source>
        <dbReference type="Proteomes" id="UP000827724"/>
    </source>
</evidence>
<keyword evidence="2" id="KW-0472">Membrane</keyword>
<evidence type="ECO:0000256" key="1">
    <source>
        <dbReference type="SAM" id="MobiDB-lite"/>
    </source>
</evidence>
<sequence>MQTKGIEPLPHRSLFNNENCGGPEDQLVLANREMQARDLNVAMYKAFNDSITMLRGTGHGVETMGYSSLFGDERWKIPPHFPDRDRSADCKEAKGKTVAKKTARSSRFDIEKQRNPSDFSSQSRPCDHNEAKDKADAREFAESSTSGNEQPEGYVALVIAGICAVLILALIGGLTLLWAIKNAFDLDVPSLLGLTMGILFALRLIFAVGRY</sequence>
<gene>
    <name evidence="3" type="ORF">Trco_001855</name>
</gene>
<dbReference type="OrthoDB" id="10603474at2759"/>
<reference evidence="3" key="1">
    <citation type="submission" date="2021-08" db="EMBL/GenBank/DDBJ databases">
        <title>Chromosome-Level Trichoderma cornu-damae using Hi-C Data.</title>
        <authorList>
            <person name="Kim C.S."/>
        </authorList>
    </citation>
    <scope>NUCLEOTIDE SEQUENCE</scope>
    <source>
        <strain evidence="3">KA19-0412C</strain>
    </source>
</reference>
<feature type="region of interest" description="Disordered" evidence="1">
    <location>
        <begin position="81"/>
        <end position="149"/>
    </location>
</feature>
<proteinExistence type="predicted"/>
<dbReference type="EMBL" id="JAIWOZ010000002">
    <property type="protein sequence ID" value="KAH6608509.1"/>
    <property type="molecule type" value="Genomic_DNA"/>
</dbReference>
<protein>
    <submittedName>
        <fullName evidence="3">Uncharacterized protein</fullName>
    </submittedName>
</protein>
<dbReference type="AlphaFoldDB" id="A0A9P8TXA3"/>
<dbReference type="Proteomes" id="UP000827724">
    <property type="component" value="Unassembled WGS sequence"/>
</dbReference>
<feature type="transmembrane region" description="Helical" evidence="2">
    <location>
        <begin position="154"/>
        <end position="179"/>
    </location>
</feature>
<feature type="compositionally biased region" description="Basic and acidic residues" evidence="1">
    <location>
        <begin position="81"/>
        <end position="95"/>
    </location>
</feature>
<feature type="compositionally biased region" description="Basic and acidic residues" evidence="1">
    <location>
        <begin position="125"/>
        <end position="141"/>
    </location>
</feature>
<feature type="transmembrane region" description="Helical" evidence="2">
    <location>
        <begin position="191"/>
        <end position="209"/>
    </location>
</feature>
<keyword evidence="2" id="KW-0812">Transmembrane</keyword>
<evidence type="ECO:0000313" key="3">
    <source>
        <dbReference type="EMBL" id="KAH6608509.1"/>
    </source>
</evidence>
<accession>A0A9P8TXA3</accession>
<keyword evidence="2" id="KW-1133">Transmembrane helix</keyword>
<name>A0A9P8TXA3_9HYPO</name>